<reference evidence="1" key="1">
    <citation type="journal article" date="2022" name="Int. J. Mol. Sci.">
        <title>Draft Genome of Tanacetum Coccineum: Genomic Comparison of Closely Related Tanacetum-Family Plants.</title>
        <authorList>
            <person name="Yamashiro T."/>
            <person name="Shiraishi A."/>
            <person name="Nakayama K."/>
            <person name="Satake H."/>
        </authorList>
    </citation>
    <scope>NUCLEOTIDE SEQUENCE</scope>
</reference>
<gene>
    <name evidence="1" type="ORF">Tco_0702301</name>
</gene>
<reference evidence="1" key="2">
    <citation type="submission" date="2022-01" db="EMBL/GenBank/DDBJ databases">
        <authorList>
            <person name="Yamashiro T."/>
            <person name="Shiraishi A."/>
            <person name="Satake H."/>
            <person name="Nakayama K."/>
        </authorList>
    </citation>
    <scope>NUCLEOTIDE SEQUENCE</scope>
</reference>
<sequence length="129" mass="14212">MPNGNNTLPSCGEVGKIRINILMLMIDFFESLCMSIVEYESGLRWNDGLPTQSSKPEIRQLAIKDEYGFAFILDHSVDSMNLLTGVSDLKVGSSNTDVLDSPCLLVIITGTSQSRQHGKSESDSYYLSD</sequence>
<proteinExistence type="predicted"/>
<evidence type="ECO:0000313" key="1">
    <source>
        <dbReference type="EMBL" id="GJS69460.1"/>
    </source>
</evidence>
<dbReference type="Proteomes" id="UP001151760">
    <property type="component" value="Unassembled WGS sequence"/>
</dbReference>
<evidence type="ECO:0000313" key="2">
    <source>
        <dbReference type="Proteomes" id="UP001151760"/>
    </source>
</evidence>
<comment type="caution">
    <text evidence="1">The sequence shown here is derived from an EMBL/GenBank/DDBJ whole genome shotgun (WGS) entry which is preliminary data.</text>
</comment>
<organism evidence="1 2">
    <name type="scientific">Tanacetum coccineum</name>
    <dbReference type="NCBI Taxonomy" id="301880"/>
    <lineage>
        <taxon>Eukaryota</taxon>
        <taxon>Viridiplantae</taxon>
        <taxon>Streptophyta</taxon>
        <taxon>Embryophyta</taxon>
        <taxon>Tracheophyta</taxon>
        <taxon>Spermatophyta</taxon>
        <taxon>Magnoliopsida</taxon>
        <taxon>eudicotyledons</taxon>
        <taxon>Gunneridae</taxon>
        <taxon>Pentapetalae</taxon>
        <taxon>asterids</taxon>
        <taxon>campanulids</taxon>
        <taxon>Asterales</taxon>
        <taxon>Asteraceae</taxon>
        <taxon>Asteroideae</taxon>
        <taxon>Anthemideae</taxon>
        <taxon>Anthemidinae</taxon>
        <taxon>Tanacetum</taxon>
    </lineage>
</organism>
<protein>
    <submittedName>
        <fullName evidence="1">Uncharacterized protein</fullName>
    </submittedName>
</protein>
<accession>A0ABQ4XXB3</accession>
<keyword evidence="2" id="KW-1185">Reference proteome</keyword>
<name>A0ABQ4XXB3_9ASTR</name>
<dbReference type="EMBL" id="BQNB010009863">
    <property type="protein sequence ID" value="GJS69460.1"/>
    <property type="molecule type" value="Genomic_DNA"/>
</dbReference>